<dbReference type="PANTHER" id="PTHR43333:SF1">
    <property type="entry name" value="D-ISOMER SPECIFIC 2-HYDROXYACID DEHYDROGENASE NAD-BINDING DOMAIN-CONTAINING PROTEIN"/>
    <property type="match status" value="1"/>
</dbReference>
<dbReference type="PROSITE" id="PS00671">
    <property type="entry name" value="D_2_HYDROXYACID_DH_3"/>
    <property type="match status" value="1"/>
</dbReference>
<keyword evidence="2" id="KW-0520">NAD</keyword>
<organism evidence="4 5">
    <name type="scientific">Actinotalea lenta</name>
    <dbReference type="NCBI Taxonomy" id="3064654"/>
    <lineage>
        <taxon>Bacteria</taxon>
        <taxon>Bacillati</taxon>
        <taxon>Actinomycetota</taxon>
        <taxon>Actinomycetes</taxon>
        <taxon>Micrococcales</taxon>
        <taxon>Cellulomonadaceae</taxon>
        <taxon>Actinotalea</taxon>
    </lineage>
</organism>
<proteinExistence type="predicted"/>
<evidence type="ECO:0000256" key="1">
    <source>
        <dbReference type="ARBA" id="ARBA00023002"/>
    </source>
</evidence>
<keyword evidence="5" id="KW-1185">Reference proteome</keyword>
<dbReference type="Proteomes" id="UP001232536">
    <property type="component" value="Unassembled WGS sequence"/>
</dbReference>
<comment type="caution">
    <text evidence="4">The sequence shown here is derived from an EMBL/GenBank/DDBJ whole genome shotgun (WGS) entry which is preliminary data.</text>
</comment>
<dbReference type="InterPro" id="IPR006140">
    <property type="entry name" value="D-isomer_DH_NAD-bd"/>
</dbReference>
<dbReference type="SUPFAM" id="SSF51735">
    <property type="entry name" value="NAD(P)-binding Rossmann-fold domains"/>
    <property type="match status" value="1"/>
</dbReference>
<dbReference type="PANTHER" id="PTHR43333">
    <property type="entry name" value="2-HACID_DH_C DOMAIN-CONTAINING PROTEIN"/>
    <property type="match status" value="1"/>
</dbReference>
<dbReference type="RefSeq" id="WP_304602141.1">
    <property type="nucleotide sequence ID" value="NZ_JAUQYP010000002.1"/>
</dbReference>
<evidence type="ECO:0000259" key="3">
    <source>
        <dbReference type="Pfam" id="PF02826"/>
    </source>
</evidence>
<feature type="domain" description="D-isomer specific 2-hydroxyacid dehydrogenase NAD-binding" evidence="3">
    <location>
        <begin position="99"/>
        <end position="270"/>
    </location>
</feature>
<dbReference type="InterPro" id="IPR036291">
    <property type="entry name" value="NAD(P)-bd_dom_sf"/>
</dbReference>
<evidence type="ECO:0000313" key="5">
    <source>
        <dbReference type="Proteomes" id="UP001232536"/>
    </source>
</evidence>
<dbReference type="Pfam" id="PF02826">
    <property type="entry name" value="2-Hacid_dh_C"/>
    <property type="match status" value="1"/>
</dbReference>
<gene>
    <name evidence="4" type="ORF">Q6348_14685</name>
</gene>
<reference evidence="4 5" key="1">
    <citation type="submission" date="2023-07" db="EMBL/GenBank/DDBJ databases">
        <title>Description of novel actinomycetes strains, isolated from tidal flat sediment.</title>
        <authorList>
            <person name="Lu C."/>
        </authorList>
    </citation>
    <scope>NUCLEOTIDE SEQUENCE [LARGE SCALE GENOMIC DNA]</scope>
    <source>
        <strain evidence="4 5">SYSU T00b441</strain>
    </source>
</reference>
<evidence type="ECO:0000313" key="4">
    <source>
        <dbReference type="EMBL" id="MDO8108441.1"/>
    </source>
</evidence>
<sequence length="306" mass="32056">MLTVTVPDQTLRDRLADLPVDLHTWDLASADGAPDGAVDLVVMPFMAPASTLGVLDGLPVRAVQSQALGYDHVADVLAPDVAFANAAGVHEAATAEHTLALVLAAQRDLPRFVGEQVTGDWDQRFAPGLVGRTVVLVGVGGVGEEIRRRLVPFDVEVVRVASHARTDGLGPVHGVDELADLVPGADVLVLAVPLNGGTRHLADGRLLAAMRPGALVVNVGRGPVVDTDALLAAVRDGRVRAALDVVDPEPLPADHPLRTTPGVLLTPHVAGRTTTMTDRVVALLRTQIEHLAAGDPLDHLVDLRRA</sequence>
<dbReference type="SUPFAM" id="SSF52283">
    <property type="entry name" value="Formate/glycerate dehydrogenase catalytic domain-like"/>
    <property type="match status" value="1"/>
</dbReference>
<protein>
    <submittedName>
        <fullName evidence="4">NAD(P)-dependent oxidoreductase</fullName>
    </submittedName>
</protein>
<dbReference type="InterPro" id="IPR029753">
    <property type="entry name" value="D-isomer_DH_CS"/>
</dbReference>
<dbReference type="Gene3D" id="3.40.50.720">
    <property type="entry name" value="NAD(P)-binding Rossmann-like Domain"/>
    <property type="match status" value="2"/>
</dbReference>
<keyword evidence="1" id="KW-0560">Oxidoreductase</keyword>
<accession>A0ABT9DD14</accession>
<dbReference type="EMBL" id="JAUQYP010000002">
    <property type="protein sequence ID" value="MDO8108441.1"/>
    <property type="molecule type" value="Genomic_DNA"/>
</dbReference>
<name>A0ABT9DD14_9CELL</name>
<evidence type="ECO:0000256" key="2">
    <source>
        <dbReference type="ARBA" id="ARBA00023027"/>
    </source>
</evidence>